<name>A0ABN8R1H3_9CNID</name>
<reference evidence="3 4" key="1">
    <citation type="submission" date="2022-05" db="EMBL/GenBank/DDBJ databases">
        <authorList>
            <consortium name="Genoscope - CEA"/>
            <person name="William W."/>
        </authorList>
    </citation>
    <scope>NUCLEOTIDE SEQUENCE [LARGE SCALE GENOMIC DNA]</scope>
</reference>
<feature type="region of interest" description="Disordered" evidence="1">
    <location>
        <begin position="56"/>
        <end position="85"/>
    </location>
</feature>
<sequence length="127" mass="14029">MPTSGNTPPSTPISTPIRTVIIGVFGGLLAVSLCVFALVFCKRRRSQINLDIQRRPLMDQNGGNGGEHCTYQSNDESRHLADREDNGSQHLIDSFIKNPIGGRRSQSRSCNIRELKKDNVNKLNAPL</sequence>
<feature type="transmembrane region" description="Helical" evidence="2">
    <location>
        <begin position="20"/>
        <end position="41"/>
    </location>
</feature>
<dbReference type="Proteomes" id="UP001159405">
    <property type="component" value="Unassembled WGS sequence"/>
</dbReference>
<keyword evidence="2" id="KW-0812">Transmembrane</keyword>
<organism evidence="3 4">
    <name type="scientific">Porites lobata</name>
    <dbReference type="NCBI Taxonomy" id="104759"/>
    <lineage>
        <taxon>Eukaryota</taxon>
        <taxon>Metazoa</taxon>
        <taxon>Cnidaria</taxon>
        <taxon>Anthozoa</taxon>
        <taxon>Hexacorallia</taxon>
        <taxon>Scleractinia</taxon>
        <taxon>Fungiina</taxon>
        <taxon>Poritidae</taxon>
        <taxon>Porites</taxon>
    </lineage>
</organism>
<feature type="compositionally biased region" description="Basic and acidic residues" evidence="1">
    <location>
        <begin position="75"/>
        <end position="85"/>
    </location>
</feature>
<protein>
    <submittedName>
        <fullName evidence="3">Uncharacterized protein</fullName>
    </submittedName>
</protein>
<evidence type="ECO:0000313" key="3">
    <source>
        <dbReference type="EMBL" id="CAH3171319.1"/>
    </source>
</evidence>
<dbReference type="EMBL" id="CALNXK010000163">
    <property type="protein sequence ID" value="CAH3171319.1"/>
    <property type="molecule type" value="Genomic_DNA"/>
</dbReference>
<evidence type="ECO:0000313" key="4">
    <source>
        <dbReference type="Proteomes" id="UP001159405"/>
    </source>
</evidence>
<comment type="caution">
    <text evidence="3">The sequence shown here is derived from an EMBL/GenBank/DDBJ whole genome shotgun (WGS) entry which is preliminary data.</text>
</comment>
<evidence type="ECO:0000256" key="1">
    <source>
        <dbReference type="SAM" id="MobiDB-lite"/>
    </source>
</evidence>
<proteinExistence type="predicted"/>
<keyword evidence="2" id="KW-0472">Membrane</keyword>
<keyword evidence="2" id="KW-1133">Transmembrane helix</keyword>
<gene>
    <name evidence="3" type="ORF">PLOB_00011790</name>
</gene>
<evidence type="ECO:0000256" key="2">
    <source>
        <dbReference type="SAM" id="Phobius"/>
    </source>
</evidence>
<keyword evidence="4" id="KW-1185">Reference proteome</keyword>
<accession>A0ABN8R1H3</accession>